<dbReference type="Gene3D" id="3.90.1150.10">
    <property type="entry name" value="Aspartate Aminotransferase, domain 1"/>
    <property type="match status" value="1"/>
</dbReference>
<evidence type="ECO:0000313" key="12">
    <source>
        <dbReference type="EMBL" id="TFZ83902.1"/>
    </source>
</evidence>
<keyword evidence="7 9" id="KW-0663">Pyridoxal phosphate</keyword>
<comment type="similarity">
    <text evidence="3 9">Belongs to the class-II pyridoxal-phosphate-dependent aminotransferase family. BioF subfamily.</text>
</comment>
<evidence type="ECO:0000256" key="4">
    <source>
        <dbReference type="ARBA" id="ARBA00011738"/>
    </source>
</evidence>
<dbReference type="PROSITE" id="PS00599">
    <property type="entry name" value="AA_TRANSFER_CLASS_2"/>
    <property type="match status" value="1"/>
</dbReference>
<dbReference type="InterPro" id="IPR001917">
    <property type="entry name" value="Aminotrans_II_pyridoxalP_BS"/>
</dbReference>
<evidence type="ECO:0000259" key="11">
    <source>
        <dbReference type="Pfam" id="PF00155"/>
    </source>
</evidence>
<comment type="caution">
    <text evidence="12">The sequence shown here is derived from an EMBL/GenBank/DDBJ whole genome shotgun (WGS) entry which is preliminary data.</text>
</comment>
<dbReference type="Proteomes" id="UP000297890">
    <property type="component" value="Unassembled WGS sequence"/>
</dbReference>
<dbReference type="GO" id="GO:0008710">
    <property type="term" value="F:8-amino-7-oxononanoate synthase activity"/>
    <property type="evidence" value="ECO:0007669"/>
    <property type="project" value="UniProtKB-UniRule"/>
</dbReference>
<evidence type="ECO:0000256" key="6">
    <source>
        <dbReference type="ARBA" id="ARBA00022756"/>
    </source>
</evidence>
<dbReference type="Pfam" id="PF00155">
    <property type="entry name" value="Aminotran_1_2"/>
    <property type="match status" value="1"/>
</dbReference>
<dbReference type="InterPro" id="IPR015421">
    <property type="entry name" value="PyrdxlP-dep_Trfase_major"/>
</dbReference>
<evidence type="ECO:0000256" key="7">
    <source>
        <dbReference type="ARBA" id="ARBA00022898"/>
    </source>
</evidence>
<proteinExistence type="inferred from homology"/>
<feature type="binding site" evidence="9">
    <location>
        <position position="231"/>
    </location>
    <ligand>
        <name>pyridoxal 5'-phosphate</name>
        <dbReference type="ChEBI" id="CHEBI:597326"/>
    </ligand>
</feature>
<comment type="catalytic activity">
    <reaction evidence="8 9">
        <text>6-carboxyhexanoyl-[ACP] + L-alanine + H(+) = (8S)-8-amino-7-oxononanoate + holo-[ACP] + CO2</text>
        <dbReference type="Rhea" id="RHEA:42288"/>
        <dbReference type="Rhea" id="RHEA-COMP:9685"/>
        <dbReference type="Rhea" id="RHEA-COMP:9955"/>
        <dbReference type="ChEBI" id="CHEBI:15378"/>
        <dbReference type="ChEBI" id="CHEBI:16526"/>
        <dbReference type="ChEBI" id="CHEBI:57972"/>
        <dbReference type="ChEBI" id="CHEBI:64479"/>
        <dbReference type="ChEBI" id="CHEBI:78846"/>
        <dbReference type="ChEBI" id="CHEBI:149468"/>
        <dbReference type="EC" id="2.3.1.47"/>
    </reaction>
</comment>
<evidence type="ECO:0000256" key="9">
    <source>
        <dbReference type="HAMAP-Rule" id="MF_01693"/>
    </source>
</evidence>
<feature type="binding site" evidence="9">
    <location>
        <position position="348"/>
    </location>
    <ligand>
        <name>substrate</name>
    </ligand>
</feature>
<dbReference type="GO" id="GO:0009102">
    <property type="term" value="P:biotin biosynthetic process"/>
    <property type="evidence" value="ECO:0007669"/>
    <property type="project" value="UniProtKB-UniRule"/>
</dbReference>
<feature type="binding site" evidence="9">
    <location>
        <position position="203"/>
    </location>
    <ligand>
        <name>pyridoxal 5'-phosphate</name>
        <dbReference type="ChEBI" id="CHEBI:597326"/>
    </ligand>
</feature>
<keyword evidence="5 9" id="KW-0808">Transferase</keyword>
<dbReference type="InterPro" id="IPR015424">
    <property type="entry name" value="PyrdxlP-dep_Trfase"/>
</dbReference>
<feature type="binding site" evidence="9">
    <location>
        <begin position="105"/>
        <end position="106"/>
    </location>
    <ligand>
        <name>pyridoxal 5'-phosphate</name>
        <dbReference type="ChEBI" id="CHEBI:597326"/>
    </ligand>
</feature>
<dbReference type="InterPro" id="IPR004723">
    <property type="entry name" value="AONS_Archaea/Proteobacteria"/>
</dbReference>
<dbReference type="EC" id="2.3.1.47" evidence="9"/>
<dbReference type="SUPFAM" id="SSF53383">
    <property type="entry name" value="PLP-dependent transferases"/>
    <property type="match status" value="1"/>
</dbReference>
<feature type="modified residue" description="N6-(pyridoxal phosphate)lysine" evidence="9 10">
    <location>
        <position position="234"/>
    </location>
</feature>
<evidence type="ECO:0000256" key="3">
    <source>
        <dbReference type="ARBA" id="ARBA00010008"/>
    </source>
</evidence>
<feature type="binding site" evidence="9">
    <location>
        <position position="18"/>
    </location>
    <ligand>
        <name>substrate</name>
    </ligand>
</feature>
<comment type="function">
    <text evidence="9">Catalyzes the decarboxylative condensation of pimeloyl-[acyl-carrier protein] and L-alanine to produce 8-amino-7-oxononanoate (AON), [acyl-carrier protein], and carbon dioxide.</text>
</comment>
<dbReference type="InterPro" id="IPR050087">
    <property type="entry name" value="AON_synthase_class-II"/>
</dbReference>
<dbReference type="HAMAP" id="MF_01693">
    <property type="entry name" value="BioF_aminotrans_2"/>
    <property type="match status" value="1"/>
</dbReference>
<dbReference type="PANTHER" id="PTHR13693:SF100">
    <property type="entry name" value="8-AMINO-7-OXONONANOATE SYNTHASE"/>
    <property type="match status" value="1"/>
</dbReference>
<evidence type="ECO:0000256" key="1">
    <source>
        <dbReference type="ARBA" id="ARBA00001933"/>
    </source>
</evidence>
<gene>
    <name evidence="9 12" type="primary">bioF</name>
    <name evidence="12" type="ORF">E4680_01670</name>
</gene>
<comment type="cofactor">
    <cofactor evidence="1 9 10">
        <name>pyridoxal 5'-phosphate</name>
        <dbReference type="ChEBI" id="CHEBI:597326"/>
    </cofactor>
</comment>
<dbReference type="OrthoDB" id="9807157at2"/>
<keyword evidence="13" id="KW-1185">Reference proteome</keyword>
<organism evidence="12 13">
    <name type="scientific">Candidatus Macondimonas diazotrophica</name>
    <dbReference type="NCBI Taxonomy" id="2305248"/>
    <lineage>
        <taxon>Bacteria</taxon>
        <taxon>Pseudomonadati</taxon>
        <taxon>Pseudomonadota</taxon>
        <taxon>Gammaproteobacteria</taxon>
        <taxon>Chromatiales</taxon>
        <taxon>Ectothiorhodospiraceae</taxon>
        <taxon>Candidatus Macondimonas</taxon>
    </lineage>
</organism>
<dbReference type="InterPro" id="IPR022834">
    <property type="entry name" value="AONS_Proteobacteria"/>
</dbReference>
<dbReference type="InterPro" id="IPR004839">
    <property type="entry name" value="Aminotransferase_I/II_large"/>
</dbReference>
<dbReference type="UniPathway" id="UPA00078"/>
<evidence type="ECO:0000256" key="8">
    <source>
        <dbReference type="ARBA" id="ARBA00047715"/>
    </source>
</evidence>
<dbReference type="InterPro" id="IPR015422">
    <property type="entry name" value="PyrdxlP-dep_Trfase_small"/>
</dbReference>
<keyword evidence="12" id="KW-0012">Acyltransferase</keyword>
<evidence type="ECO:0000256" key="2">
    <source>
        <dbReference type="ARBA" id="ARBA00004746"/>
    </source>
</evidence>
<comment type="subunit">
    <text evidence="4 9">Homodimer.</text>
</comment>
<sequence length="384" mass="40689">MQRWEQALAERHARGLYRQPRALEQRQGVNARLEGRDCLVFCSNDYLGLADHPEVAAALARAATTQGTGSGAAHLISGHHPEHDALERELAEAVGRPRALLFSTGYMANMGVINALTEPGDVIFEDALNHASLLDGGWLSRGRMQRYAHGDVAALDAAMAEASGPALIVTDAVFSMDGDLAPLAALSELSARRQALLVVDDAHGFGVLGDGAGTVAHFGLSAAEVPVYIGTLGKALGTFGAFVAGSETLIDYLVQRARTYIYTTAPPPALAAATRSALAVARRETWRRAHLAELVARFRTGAERLGLPLMASATPIQPLLVGDAARAMTLGARLLEAGYWVTPIRPPTVPAGTARLRITLCATHTPAQVDGLLEALSRCWDEGE</sequence>
<dbReference type="AlphaFoldDB" id="A0A4Z0FD15"/>
<feature type="binding site" evidence="9">
    <location>
        <position position="130"/>
    </location>
    <ligand>
        <name>substrate</name>
    </ligand>
</feature>
<reference evidence="12 13" key="1">
    <citation type="journal article" date="2019" name="ISME J.">
        <title>Candidatus Macondimonas diazotrophica, a novel gammaproteobacterial genus dominating crude-oil-contaminated coastal sediments.</title>
        <authorList>
            <person name="Karthikeyan S."/>
            <person name="Konstantinidis K."/>
        </authorList>
    </citation>
    <scope>NUCLEOTIDE SEQUENCE [LARGE SCALE GENOMIC DNA]</scope>
    <source>
        <strain evidence="12 13">KTK01</strain>
    </source>
</reference>
<dbReference type="PANTHER" id="PTHR13693">
    <property type="entry name" value="CLASS II AMINOTRANSFERASE/8-AMINO-7-OXONONANOATE SYNTHASE"/>
    <property type="match status" value="1"/>
</dbReference>
<evidence type="ECO:0000313" key="13">
    <source>
        <dbReference type="Proteomes" id="UP000297890"/>
    </source>
</evidence>
<dbReference type="NCBIfam" id="TIGR00858">
    <property type="entry name" value="bioF"/>
    <property type="match status" value="1"/>
</dbReference>
<dbReference type="GO" id="GO:0030170">
    <property type="term" value="F:pyridoxal phosphate binding"/>
    <property type="evidence" value="ECO:0007669"/>
    <property type="project" value="UniProtKB-UniRule"/>
</dbReference>
<evidence type="ECO:0000256" key="10">
    <source>
        <dbReference type="PIRSR" id="PIRSR604723-51"/>
    </source>
</evidence>
<feature type="binding site" evidence="9">
    <location>
        <position position="175"/>
    </location>
    <ligand>
        <name>pyridoxal 5'-phosphate</name>
        <dbReference type="ChEBI" id="CHEBI:597326"/>
    </ligand>
</feature>
<evidence type="ECO:0000256" key="5">
    <source>
        <dbReference type="ARBA" id="ARBA00022679"/>
    </source>
</evidence>
<dbReference type="CDD" id="cd06454">
    <property type="entry name" value="KBL_like"/>
    <property type="match status" value="1"/>
</dbReference>
<protein>
    <recommendedName>
        <fullName evidence="9">8-amino-7-oxononanoate synthase</fullName>
        <shortName evidence="9">AONS</shortName>
        <ecNumber evidence="9">2.3.1.47</ecNumber>
    </recommendedName>
    <alternativeName>
        <fullName evidence="9">7-keto-8-amino-pelargonic acid synthase</fullName>
        <shortName evidence="9">7-KAP synthase</shortName>
        <shortName evidence="9">KAPA synthase</shortName>
    </alternativeName>
    <alternativeName>
        <fullName evidence="9">8-amino-7-ketopelargonate synthase</fullName>
    </alternativeName>
</protein>
<feature type="domain" description="Aminotransferase class I/classII large" evidence="11">
    <location>
        <begin position="37"/>
        <end position="376"/>
    </location>
</feature>
<dbReference type="Gene3D" id="3.40.640.10">
    <property type="entry name" value="Type I PLP-dependent aspartate aminotransferase-like (Major domain)"/>
    <property type="match status" value="1"/>
</dbReference>
<dbReference type="EMBL" id="SRIO01000002">
    <property type="protein sequence ID" value="TFZ83902.1"/>
    <property type="molecule type" value="Genomic_DNA"/>
</dbReference>
<name>A0A4Z0FD15_9GAMM</name>
<accession>A0A4Z0FD15</accession>
<keyword evidence="6 9" id="KW-0093">Biotin biosynthesis</keyword>
<dbReference type="RefSeq" id="WP_135280829.1">
    <property type="nucleotide sequence ID" value="NZ_SRIO01000002.1"/>
</dbReference>
<comment type="pathway">
    <text evidence="2 9">Cofactor biosynthesis; biotin biosynthesis.</text>
</comment>